<accession>A0A2T0K4F1</accession>
<proteinExistence type="predicted"/>
<sequence length="107" mass="11487">MDAGVETTLVNVPHLGGSFPGSVVVDMLLIEAVTHGWDLARAIGRPWQPDEATAARALAFYRATIKPQWRGPGMAFGYEVPVADDAPMIDRVVAFSGRDPEWTPGPA</sequence>
<comment type="caution">
    <text evidence="1">The sequence shown here is derived from an EMBL/GenBank/DDBJ whole genome shotgun (WGS) entry which is preliminary data.</text>
</comment>
<keyword evidence="2" id="KW-1185">Reference proteome</keyword>
<dbReference type="Proteomes" id="UP000239415">
    <property type="component" value="Unassembled WGS sequence"/>
</dbReference>
<organism evidence="1 2">
    <name type="scientific">Actinoplanes italicus</name>
    <dbReference type="NCBI Taxonomy" id="113567"/>
    <lineage>
        <taxon>Bacteria</taxon>
        <taxon>Bacillati</taxon>
        <taxon>Actinomycetota</taxon>
        <taxon>Actinomycetes</taxon>
        <taxon>Micromonosporales</taxon>
        <taxon>Micromonosporaceae</taxon>
        <taxon>Actinoplanes</taxon>
    </lineage>
</organism>
<evidence type="ECO:0000313" key="1">
    <source>
        <dbReference type="EMBL" id="PRX17750.1"/>
    </source>
</evidence>
<name>A0A2T0K4F1_9ACTN</name>
<protein>
    <submittedName>
        <fullName evidence="1">Uncharacterized protein (TIGR03086 family)</fullName>
    </submittedName>
</protein>
<evidence type="ECO:0000313" key="2">
    <source>
        <dbReference type="Proteomes" id="UP000239415"/>
    </source>
</evidence>
<dbReference type="EMBL" id="PVMZ01000015">
    <property type="protein sequence ID" value="PRX17750.1"/>
    <property type="molecule type" value="Genomic_DNA"/>
</dbReference>
<reference evidence="1 2" key="1">
    <citation type="submission" date="2018-03" db="EMBL/GenBank/DDBJ databases">
        <title>Genomic Encyclopedia of Archaeal and Bacterial Type Strains, Phase II (KMG-II): from individual species to whole genera.</title>
        <authorList>
            <person name="Goeker M."/>
        </authorList>
    </citation>
    <scope>NUCLEOTIDE SEQUENCE [LARGE SCALE GENOMIC DNA]</scope>
    <source>
        <strain evidence="1 2">DSM 43146</strain>
    </source>
</reference>
<dbReference type="AlphaFoldDB" id="A0A2T0K4F1"/>
<gene>
    <name evidence="1" type="ORF">CLV67_115253</name>
</gene>